<dbReference type="GO" id="GO:0016491">
    <property type="term" value="F:oxidoreductase activity"/>
    <property type="evidence" value="ECO:0007669"/>
    <property type="project" value="UniProtKB-KW"/>
</dbReference>
<dbReference type="InterPro" id="IPR000262">
    <property type="entry name" value="FMN-dep_DH"/>
</dbReference>
<feature type="binding site" evidence="9">
    <location>
        <position position="137"/>
    </location>
    <ligand>
        <name>FMN</name>
        <dbReference type="ChEBI" id="CHEBI:58210"/>
    </ligand>
</feature>
<keyword evidence="4" id="KW-0560">Oxidoreductase</keyword>
<evidence type="ECO:0000259" key="10">
    <source>
        <dbReference type="PROSITE" id="PS51349"/>
    </source>
</evidence>
<feature type="binding site" evidence="9">
    <location>
        <position position="111"/>
    </location>
    <ligand>
        <name>FMN</name>
        <dbReference type="ChEBI" id="CHEBI:58210"/>
    </ligand>
</feature>
<dbReference type="CDD" id="cd02809">
    <property type="entry name" value="alpha_hydroxyacid_oxid_FMN"/>
    <property type="match status" value="1"/>
</dbReference>
<dbReference type="RefSeq" id="XP_069232778.1">
    <property type="nucleotide sequence ID" value="XM_069370194.1"/>
</dbReference>
<feature type="binding site" evidence="9">
    <location>
        <begin position="312"/>
        <end position="316"/>
    </location>
    <ligand>
        <name>FMN</name>
        <dbReference type="ChEBI" id="CHEBI:58210"/>
    </ligand>
</feature>
<evidence type="ECO:0000256" key="3">
    <source>
        <dbReference type="ARBA" id="ARBA00022643"/>
    </source>
</evidence>
<comment type="cofactor">
    <cofactor evidence="1">
        <name>FMN</name>
        <dbReference type="ChEBI" id="CHEBI:58210"/>
    </cofactor>
</comment>
<evidence type="ECO:0000256" key="1">
    <source>
        <dbReference type="ARBA" id="ARBA00001917"/>
    </source>
</evidence>
<name>A0AB34KXC4_9PEZI</name>
<evidence type="ECO:0000256" key="2">
    <source>
        <dbReference type="ARBA" id="ARBA00022630"/>
    </source>
</evidence>
<protein>
    <recommendedName>
        <fullName evidence="6">Oxidase FUB9</fullName>
    </recommendedName>
    <alternativeName>
        <fullName evidence="7">Fusaric acid biosynthesis protein 9</fullName>
    </alternativeName>
</protein>
<dbReference type="FunFam" id="3.20.20.70:FF:000056">
    <property type="entry name" value="hydroxyacid oxidase 2"/>
    <property type="match status" value="1"/>
</dbReference>
<feature type="binding site" evidence="9">
    <location>
        <position position="139"/>
    </location>
    <ligand>
        <name>glyoxylate</name>
        <dbReference type="ChEBI" id="CHEBI:36655"/>
    </ligand>
</feature>
<dbReference type="PANTHER" id="PTHR10578">
    <property type="entry name" value="S -2-HYDROXY-ACID OXIDASE-RELATED"/>
    <property type="match status" value="1"/>
</dbReference>
<dbReference type="GO" id="GO:0005737">
    <property type="term" value="C:cytoplasm"/>
    <property type="evidence" value="ECO:0007669"/>
    <property type="project" value="UniProtKB-ARBA"/>
</dbReference>
<dbReference type="Pfam" id="PF01070">
    <property type="entry name" value="FMN_dh"/>
    <property type="match status" value="1"/>
</dbReference>
<keyword evidence="2 9" id="KW-0285">Flavoprotein</keyword>
<organism evidence="11 12">
    <name type="scientific">Cladosporium halotolerans</name>
    <dbReference type="NCBI Taxonomy" id="1052096"/>
    <lineage>
        <taxon>Eukaryota</taxon>
        <taxon>Fungi</taxon>
        <taxon>Dikarya</taxon>
        <taxon>Ascomycota</taxon>
        <taxon>Pezizomycotina</taxon>
        <taxon>Dothideomycetes</taxon>
        <taxon>Dothideomycetidae</taxon>
        <taxon>Cladosporiales</taxon>
        <taxon>Cladosporiaceae</taxon>
        <taxon>Cladosporium</taxon>
    </lineage>
</organism>
<dbReference type="PANTHER" id="PTHR10578:SF107">
    <property type="entry name" value="2-HYDROXYACID OXIDASE 1"/>
    <property type="match status" value="1"/>
</dbReference>
<dbReference type="PROSITE" id="PS00557">
    <property type="entry name" value="FMN_HYDROXY_ACID_DH_1"/>
    <property type="match status" value="1"/>
</dbReference>
<dbReference type="InterPro" id="IPR037396">
    <property type="entry name" value="FMN_HAD"/>
</dbReference>
<dbReference type="GO" id="GO:0010181">
    <property type="term" value="F:FMN binding"/>
    <property type="evidence" value="ECO:0007669"/>
    <property type="project" value="InterPro"/>
</dbReference>
<evidence type="ECO:0000313" key="12">
    <source>
        <dbReference type="Proteomes" id="UP000803884"/>
    </source>
</evidence>
<evidence type="ECO:0000256" key="9">
    <source>
        <dbReference type="PIRSR" id="PIRSR000138-2"/>
    </source>
</evidence>
<proteinExistence type="inferred from homology"/>
<keyword evidence="3 9" id="KW-0288">FMN</keyword>
<feature type="binding site" evidence="9">
    <location>
        <position position="281"/>
    </location>
    <ligand>
        <name>glyoxylate</name>
        <dbReference type="ChEBI" id="CHEBI:36655"/>
    </ligand>
</feature>
<evidence type="ECO:0000256" key="6">
    <source>
        <dbReference type="ARBA" id="ARBA00073420"/>
    </source>
</evidence>
<dbReference type="Gene3D" id="3.20.20.70">
    <property type="entry name" value="Aldolase class I"/>
    <property type="match status" value="1"/>
</dbReference>
<evidence type="ECO:0000313" key="11">
    <source>
        <dbReference type="EMBL" id="KAL1589673.1"/>
    </source>
</evidence>
<feature type="binding site" evidence="9">
    <location>
        <position position="29"/>
    </location>
    <ligand>
        <name>glyoxylate</name>
        <dbReference type="ChEBI" id="CHEBI:36655"/>
    </ligand>
</feature>
<evidence type="ECO:0000256" key="4">
    <source>
        <dbReference type="ARBA" id="ARBA00023002"/>
    </source>
</evidence>
<dbReference type="SUPFAM" id="SSF51395">
    <property type="entry name" value="FMN-linked oxidoreductases"/>
    <property type="match status" value="1"/>
</dbReference>
<feature type="binding site" evidence="9">
    <location>
        <position position="165"/>
    </location>
    <ligand>
        <name>FMN</name>
        <dbReference type="ChEBI" id="CHEBI:58210"/>
    </ligand>
</feature>
<dbReference type="PROSITE" id="PS51349">
    <property type="entry name" value="FMN_HYDROXY_ACID_DH_2"/>
    <property type="match status" value="1"/>
</dbReference>
<feature type="binding site" evidence="9">
    <location>
        <begin position="335"/>
        <end position="336"/>
    </location>
    <ligand>
        <name>FMN</name>
        <dbReference type="ChEBI" id="CHEBI:58210"/>
    </ligand>
</feature>
<feature type="binding site" evidence="9">
    <location>
        <position position="257"/>
    </location>
    <ligand>
        <name>FMN</name>
        <dbReference type="ChEBI" id="CHEBI:58210"/>
    </ligand>
</feature>
<feature type="binding site" evidence="9">
    <location>
        <position position="284"/>
    </location>
    <ligand>
        <name>glyoxylate</name>
        <dbReference type="ChEBI" id="CHEBI:36655"/>
    </ligand>
</feature>
<reference evidence="11 12" key="1">
    <citation type="journal article" date="2020" name="Microbiol. Resour. Announc.">
        <title>Draft Genome Sequence of a Cladosporium Species Isolated from the Mesophotic Ascidian Didemnum maculosum.</title>
        <authorList>
            <person name="Gioti A."/>
            <person name="Siaperas R."/>
            <person name="Nikolaivits E."/>
            <person name="Le Goff G."/>
            <person name="Ouazzani J."/>
            <person name="Kotoulas G."/>
            <person name="Topakas E."/>
        </authorList>
    </citation>
    <scope>NUCLEOTIDE SEQUENCE [LARGE SCALE GENOMIC DNA]</scope>
    <source>
        <strain evidence="11 12">TM138-S3</strain>
    </source>
</reference>
<evidence type="ECO:0000256" key="7">
    <source>
        <dbReference type="ARBA" id="ARBA00083297"/>
    </source>
</evidence>
<dbReference type="PIRSF" id="PIRSF000138">
    <property type="entry name" value="Al-hdrx_acd_dh"/>
    <property type="match status" value="1"/>
</dbReference>
<accession>A0AB34KXC4</accession>
<feature type="binding site" evidence="9">
    <location>
        <position position="279"/>
    </location>
    <ligand>
        <name>FMN</name>
        <dbReference type="ChEBI" id="CHEBI:58210"/>
    </ligand>
</feature>
<gene>
    <name evidence="11" type="ORF">WHR41_01588</name>
</gene>
<evidence type="ECO:0000256" key="8">
    <source>
        <dbReference type="PIRSR" id="PIRSR000138-1"/>
    </source>
</evidence>
<feature type="binding site" evidence="9">
    <location>
        <position position="174"/>
    </location>
    <ligand>
        <name>glyoxylate</name>
        <dbReference type="ChEBI" id="CHEBI:36655"/>
    </ligand>
</feature>
<dbReference type="InterPro" id="IPR013785">
    <property type="entry name" value="Aldolase_TIM"/>
</dbReference>
<dbReference type="AlphaFoldDB" id="A0AB34KXC4"/>
<dbReference type="InterPro" id="IPR012133">
    <property type="entry name" value="Alpha-hydoxy_acid_DH_FMN"/>
</dbReference>
<feature type="active site" description="Proton acceptor" evidence="8">
    <location>
        <position position="281"/>
    </location>
</feature>
<feature type="binding site" evidence="9">
    <location>
        <begin position="82"/>
        <end position="84"/>
    </location>
    <ligand>
        <name>FMN</name>
        <dbReference type="ChEBI" id="CHEBI:58210"/>
    </ligand>
</feature>
<dbReference type="GeneID" id="96003032"/>
<comment type="caution">
    <text evidence="11">The sequence shown here is derived from an EMBL/GenBank/DDBJ whole genome shotgun (WGS) entry which is preliminary data.</text>
</comment>
<evidence type="ECO:0000256" key="5">
    <source>
        <dbReference type="ARBA" id="ARBA00024042"/>
    </source>
</evidence>
<comment type="similarity">
    <text evidence="5">Belongs to the FMN-dependent alpha-hydroxy acid dehydrogenase family.</text>
</comment>
<feature type="domain" description="FMN hydroxy acid dehydrogenase" evidence="10">
    <location>
        <begin position="3"/>
        <end position="386"/>
    </location>
</feature>
<keyword evidence="12" id="KW-1185">Reference proteome</keyword>
<dbReference type="InterPro" id="IPR008259">
    <property type="entry name" value="FMN_hydac_DH_AS"/>
</dbReference>
<dbReference type="Proteomes" id="UP000803884">
    <property type="component" value="Unassembled WGS sequence"/>
</dbReference>
<dbReference type="EMBL" id="JAAQHG020000004">
    <property type="protein sequence ID" value="KAL1589673.1"/>
    <property type="molecule type" value="Genomic_DNA"/>
</dbReference>
<sequence length="394" mass="42805">MAETIVNPVTIDELESLARQKLPKNVYDYYASGADDQKCLIRNRAAFDRILIRPRVMVDVSKVDTSTRLFSVEYPFPIAFAPSAMQKLAHPQGEESVARAAQRLGVNMTISSQSTTSLEDIASLMPNTPDGPERWFQLYVTENSALSTPLIKRAANAGYTALVITVDTPLLGNRINERKTPLVLPSNLHLANYKGSEKTKADNYRPSQERQLLDAPTAAQAKQVVRDAGGSIHSSSLTWTETISWLRSATSMKIILKGVMTEEDAELAVKHGVDAIVVSNHGGRQLDSAPATIEALPSIAAATKGQIPILFDGGVRHGSDVFKAIALGADLVLVGRPVLWGLAYDGQIGVELVANILERELSRTMALAGIPNIRGIDKKFLGLRRRDGFGIARL</sequence>